<protein>
    <submittedName>
        <fullName evidence="2">Uncharacterized protein</fullName>
    </submittedName>
</protein>
<comment type="caution">
    <text evidence="2">The sequence shown here is derived from an EMBL/GenBank/DDBJ whole genome shotgun (WGS) entry which is preliminary data.</text>
</comment>
<gene>
    <name evidence="2" type="ORF">DPMN_192516</name>
</gene>
<accession>A0A9D3Y790</accession>
<dbReference type="Proteomes" id="UP000828390">
    <property type="component" value="Unassembled WGS sequence"/>
</dbReference>
<name>A0A9D3Y790_DREPO</name>
<proteinExistence type="predicted"/>
<evidence type="ECO:0000313" key="2">
    <source>
        <dbReference type="EMBL" id="KAH3693115.1"/>
    </source>
</evidence>
<reference evidence="2" key="1">
    <citation type="journal article" date="2019" name="bioRxiv">
        <title>The Genome of the Zebra Mussel, Dreissena polymorpha: A Resource for Invasive Species Research.</title>
        <authorList>
            <person name="McCartney M.A."/>
            <person name="Auch B."/>
            <person name="Kono T."/>
            <person name="Mallez S."/>
            <person name="Zhang Y."/>
            <person name="Obille A."/>
            <person name="Becker A."/>
            <person name="Abrahante J.E."/>
            <person name="Garbe J."/>
            <person name="Badalamenti J.P."/>
            <person name="Herman A."/>
            <person name="Mangelson H."/>
            <person name="Liachko I."/>
            <person name="Sullivan S."/>
            <person name="Sone E.D."/>
            <person name="Koren S."/>
            <person name="Silverstein K.A.T."/>
            <person name="Beckman K.B."/>
            <person name="Gohl D.M."/>
        </authorList>
    </citation>
    <scope>NUCLEOTIDE SEQUENCE</scope>
    <source>
        <strain evidence="2">Duluth1</strain>
        <tissue evidence="2">Whole animal</tissue>
    </source>
</reference>
<organism evidence="2 3">
    <name type="scientific">Dreissena polymorpha</name>
    <name type="common">Zebra mussel</name>
    <name type="synonym">Mytilus polymorpha</name>
    <dbReference type="NCBI Taxonomy" id="45954"/>
    <lineage>
        <taxon>Eukaryota</taxon>
        <taxon>Metazoa</taxon>
        <taxon>Spiralia</taxon>
        <taxon>Lophotrochozoa</taxon>
        <taxon>Mollusca</taxon>
        <taxon>Bivalvia</taxon>
        <taxon>Autobranchia</taxon>
        <taxon>Heteroconchia</taxon>
        <taxon>Euheterodonta</taxon>
        <taxon>Imparidentia</taxon>
        <taxon>Neoheterodontei</taxon>
        <taxon>Myida</taxon>
        <taxon>Dreissenoidea</taxon>
        <taxon>Dreissenidae</taxon>
        <taxon>Dreissena</taxon>
    </lineage>
</organism>
<reference evidence="2" key="2">
    <citation type="submission" date="2020-11" db="EMBL/GenBank/DDBJ databases">
        <authorList>
            <person name="McCartney M.A."/>
            <person name="Auch B."/>
            <person name="Kono T."/>
            <person name="Mallez S."/>
            <person name="Becker A."/>
            <person name="Gohl D.M."/>
            <person name="Silverstein K.A.T."/>
            <person name="Koren S."/>
            <person name="Bechman K.B."/>
            <person name="Herman A."/>
            <person name="Abrahante J.E."/>
            <person name="Garbe J."/>
        </authorList>
    </citation>
    <scope>NUCLEOTIDE SEQUENCE</scope>
    <source>
        <strain evidence="2">Duluth1</strain>
        <tissue evidence="2">Whole animal</tissue>
    </source>
</reference>
<evidence type="ECO:0000313" key="3">
    <source>
        <dbReference type="Proteomes" id="UP000828390"/>
    </source>
</evidence>
<dbReference type="AlphaFoldDB" id="A0A9D3Y790"/>
<sequence>MAVLQPTGTEKAREDKAAPLTENKVSEVEVYGRITDEDGLSTADNATFRVPCLPAGIQRNEPWTAIELELLEEVGRARDQEKMTLTSAFNLFKEKCMENNVSFRSFVAFKRKLDRLHCKPGRCLK</sequence>
<evidence type="ECO:0000256" key="1">
    <source>
        <dbReference type="SAM" id="MobiDB-lite"/>
    </source>
</evidence>
<feature type="region of interest" description="Disordered" evidence="1">
    <location>
        <begin position="1"/>
        <end position="21"/>
    </location>
</feature>
<keyword evidence="3" id="KW-1185">Reference proteome</keyword>
<dbReference type="EMBL" id="JAIWYP010000017">
    <property type="protein sequence ID" value="KAH3693115.1"/>
    <property type="molecule type" value="Genomic_DNA"/>
</dbReference>